<comment type="similarity">
    <text evidence="3">Belongs to the BIG GRAIN 1 (BG1) plant protein family.</text>
</comment>
<organism evidence="9 10">
    <name type="scientific">Senna tora</name>
    <dbReference type="NCBI Taxonomy" id="362788"/>
    <lineage>
        <taxon>Eukaryota</taxon>
        <taxon>Viridiplantae</taxon>
        <taxon>Streptophyta</taxon>
        <taxon>Embryophyta</taxon>
        <taxon>Tracheophyta</taxon>
        <taxon>Spermatophyta</taxon>
        <taxon>Magnoliopsida</taxon>
        <taxon>eudicotyledons</taxon>
        <taxon>Gunneridae</taxon>
        <taxon>Pentapetalae</taxon>
        <taxon>rosids</taxon>
        <taxon>fabids</taxon>
        <taxon>Fabales</taxon>
        <taxon>Fabaceae</taxon>
        <taxon>Caesalpinioideae</taxon>
        <taxon>Cassia clade</taxon>
        <taxon>Senna</taxon>
    </lineage>
</organism>
<dbReference type="PANTHER" id="PTHR33541:SF11">
    <property type="entry name" value="PROTEIN BIG GRAIN 1-LIKE E"/>
    <property type="match status" value="1"/>
</dbReference>
<dbReference type="Proteomes" id="UP000634136">
    <property type="component" value="Unassembled WGS sequence"/>
</dbReference>
<dbReference type="GO" id="GO:0009734">
    <property type="term" value="P:auxin-activated signaling pathway"/>
    <property type="evidence" value="ECO:0007669"/>
    <property type="project" value="UniProtKB-KW"/>
</dbReference>
<keyword evidence="4" id="KW-0813">Transport</keyword>
<name>A0A834SST4_9FABA</name>
<evidence type="ECO:0000256" key="7">
    <source>
        <dbReference type="ARBA" id="ARBA00023294"/>
    </source>
</evidence>
<dbReference type="AlphaFoldDB" id="A0A834SST4"/>
<feature type="region of interest" description="Disordered" evidence="8">
    <location>
        <begin position="109"/>
        <end position="128"/>
    </location>
</feature>
<dbReference type="GO" id="GO:0005886">
    <property type="term" value="C:plasma membrane"/>
    <property type="evidence" value="ECO:0007669"/>
    <property type="project" value="UniProtKB-SubCell"/>
</dbReference>
<evidence type="ECO:0000256" key="4">
    <source>
        <dbReference type="ARBA" id="ARBA00022448"/>
    </source>
</evidence>
<protein>
    <submittedName>
        <fullName evidence="9">Protein BIG GRAIN 1-like E</fullName>
    </submittedName>
</protein>
<feature type="region of interest" description="Disordered" evidence="8">
    <location>
        <begin position="137"/>
        <end position="206"/>
    </location>
</feature>
<dbReference type="EMBL" id="JAAIUW010000011">
    <property type="protein sequence ID" value="KAF7809021.1"/>
    <property type="molecule type" value="Genomic_DNA"/>
</dbReference>
<dbReference type="InterPro" id="IPR039621">
    <property type="entry name" value="BG1-like"/>
</dbReference>
<comment type="caution">
    <text evidence="9">The sequence shown here is derived from an EMBL/GenBank/DDBJ whole genome shotgun (WGS) entry which is preliminary data.</text>
</comment>
<evidence type="ECO:0000256" key="2">
    <source>
        <dbReference type="ARBA" id="ARBA00004236"/>
    </source>
</evidence>
<reference evidence="9" key="1">
    <citation type="submission" date="2020-09" db="EMBL/GenBank/DDBJ databases">
        <title>Genome-Enabled Discovery of Anthraquinone Biosynthesis in Senna tora.</title>
        <authorList>
            <person name="Kang S.-H."/>
            <person name="Pandey R.P."/>
            <person name="Lee C.-M."/>
            <person name="Sim J.-S."/>
            <person name="Jeong J.-T."/>
            <person name="Choi B.-S."/>
            <person name="Jung M."/>
            <person name="Ginzburg D."/>
            <person name="Zhao K."/>
            <person name="Won S.Y."/>
            <person name="Oh T.-J."/>
            <person name="Yu Y."/>
            <person name="Kim N.-H."/>
            <person name="Lee O.R."/>
            <person name="Lee T.-H."/>
            <person name="Bashyal P."/>
            <person name="Kim T.-S."/>
            <person name="Lee W.-H."/>
            <person name="Kawkins C."/>
            <person name="Kim C.-K."/>
            <person name="Kim J.S."/>
            <person name="Ahn B.O."/>
            <person name="Rhee S.Y."/>
            <person name="Sohng J.K."/>
        </authorList>
    </citation>
    <scope>NUCLEOTIDE SEQUENCE</scope>
    <source>
        <tissue evidence="9">Leaf</tissue>
    </source>
</reference>
<evidence type="ECO:0000256" key="5">
    <source>
        <dbReference type="ARBA" id="ARBA00022475"/>
    </source>
</evidence>
<evidence type="ECO:0000256" key="3">
    <source>
        <dbReference type="ARBA" id="ARBA00010067"/>
    </source>
</evidence>
<feature type="region of interest" description="Disordered" evidence="8">
    <location>
        <begin position="281"/>
        <end position="311"/>
    </location>
</feature>
<keyword evidence="7" id="KW-0927">Auxin signaling pathway</keyword>
<comment type="subcellular location">
    <subcellularLocation>
        <location evidence="2">Cell membrane</location>
    </subcellularLocation>
</comment>
<sequence length="349" mass="39932">MVNQEEYYRVLTFSAIHSSKPACTMSSIAGGIIDSEKNYKKSYHYRNDSGELDVFEAARYFSGYNEVVGYNNNVSSFTQKIMREERHGHRGRISLDMPMRSLLPQQFHGVEKKEKKHKQPSSPGGRLASFLNSLFSQSASKKKKSKSSTQAMKDHEDHESPANGRRWRRSSISHFRSSSTTSDSKSLYSSFSSGFRTPPYNVQTPTKSCKEFRTFSDHKQQQQQAVQSISKHNNNKGLVKSTSLQNELWNDQKKKREPSFLDESCKCRNGMSEKDRMWVEKYSPAEEEDQKEFRKFNSEVDDGAESDSSSDLFELQNYDLGYYPSGLPVYETTNMDNIKRGAPISNGPL</sequence>
<comment type="function">
    <text evidence="1">Involved in auxin transport. Regulator of the auxin signaling pathway.</text>
</comment>
<keyword evidence="5" id="KW-1003">Cell membrane</keyword>
<keyword evidence="6" id="KW-0472">Membrane</keyword>
<evidence type="ECO:0000256" key="8">
    <source>
        <dbReference type="SAM" id="MobiDB-lite"/>
    </source>
</evidence>
<evidence type="ECO:0000313" key="10">
    <source>
        <dbReference type="Proteomes" id="UP000634136"/>
    </source>
</evidence>
<gene>
    <name evidence="9" type="ORF">G2W53_035764</name>
</gene>
<dbReference type="OrthoDB" id="1871242at2759"/>
<evidence type="ECO:0000256" key="1">
    <source>
        <dbReference type="ARBA" id="ARBA00002281"/>
    </source>
</evidence>
<evidence type="ECO:0000256" key="6">
    <source>
        <dbReference type="ARBA" id="ARBA00023136"/>
    </source>
</evidence>
<accession>A0A834SST4</accession>
<dbReference type="PANTHER" id="PTHR33541">
    <property type="entry name" value="PROTEIN BIG GRAIN 1-LIKE A-RELATED"/>
    <property type="match status" value="1"/>
</dbReference>
<proteinExistence type="inferred from homology"/>
<feature type="compositionally biased region" description="Low complexity" evidence="8">
    <location>
        <begin position="172"/>
        <end position="197"/>
    </location>
</feature>
<keyword evidence="10" id="KW-1185">Reference proteome</keyword>
<evidence type="ECO:0000313" key="9">
    <source>
        <dbReference type="EMBL" id="KAF7809021.1"/>
    </source>
</evidence>